<evidence type="ECO:0000256" key="7">
    <source>
        <dbReference type="ARBA" id="ARBA00023122"/>
    </source>
</evidence>
<comment type="similarity">
    <text evidence="2">Belongs to the UPF0053 family.</text>
</comment>
<dbReference type="InterPro" id="IPR016169">
    <property type="entry name" value="FAD-bd_PCMH_sub2"/>
</dbReference>
<dbReference type="Pfam" id="PF03471">
    <property type="entry name" value="CorC_HlyC"/>
    <property type="match status" value="1"/>
</dbReference>
<evidence type="ECO:0000256" key="3">
    <source>
        <dbReference type="ARBA" id="ARBA00022475"/>
    </source>
</evidence>
<dbReference type="InterPro" id="IPR036318">
    <property type="entry name" value="FAD-bd_PCMH-like_sf"/>
</dbReference>
<protein>
    <submittedName>
        <fullName evidence="14">DUF21 domain-containing protein</fullName>
    </submittedName>
</protein>
<keyword evidence="7 9" id="KW-0129">CBS domain</keyword>
<dbReference type="SMART" id="SM01091">
    <property type="entry name" value="CorC_HlyC"/>
    <property type="match status" value="1"/>
</dbReference>
<dbReference type="Pfam" id="PF00571">
    <property type="entry name" value="CBS"/>
    <property type="match status" value="2"/>
</dbReference>
<evidence type="ECO:0000256" key="8">
    <source>
        <dbReference type="ARBA" id="ARBA00023136"/>
    </source>
</evidence>
<dbReference type="AlphaFoldDB" id="A0A832EHX2"/>
<dbReference type="PANTHER" id="PTHR22777">
    <property type="entry name" value="HEMOLYSIN-RELATED"/>
    <property type="match status" value="1"/>
</dbReference>
<organism evidence="14">
    <name type="scientific">Desulfacinum infernum</name>
    <dbReference type="NCBI Taxonomy" id="35837"/>
    <lineage>
        <taxon>Bacteria</taxon>
        <taxon>Pseudomonadati</taxon>
        <taxon>Thermodesulfobacteriota</taxon>
        <taxon>Syntrophobacteria</taxon>
        <taxon>Syntrophobacterales</taxon>
        <taxon>Syntrophobacteraceae</taxon>
        <taxon>Desulfacinum</taxon>
    </lineage>
</organism>
<dbReference type="FunFam" id="3.10.580.10:FF:000002">
    <property type="entry name" value="Magnesium/cobalt efflux protein CorC"/>
    <property type="match status" value="1"/>
</dbReference>
<dbReference type="PANTHER" id="PTHR22777:SF32">
    <property type="entry name" value="UPF0053 INNER MEMBRANE PROTEIN YFJD"/>
    <property type="match status" value="1"/>
</dbReference>
<dbReference type="GO" id="GO:0005886">
    <property type="term" value="C:plasma membrane"/>
    <property type="evidence" value="ECO:0007669"/>
    <property type="project" value="UniProtKB-SubCell"/>
</dbReference>
<evidence type="ECO:0000256" key="5">
    <source>
        <dbReference type="ARBA" id="ARBA00022737"/>
    </source>
</evidence>
<evidence type="ECO:0000256" key="6">
    <source>
        <dbReference type="ARBA" id="ARBA00022989"/>
    </source>
</evidence>
<dbReference type="SUPFAM" id="SSF56176">
    <property type="entry name" value="FAD-binding/transporter-associated domain-like"/>
    <property type="match status" value="1"/>
</dbReference>
<dbReference type="InterPro" id="IPR044751">
    <property type="entry name" value="Ion_transp-like_CBS"/>
</dbReference>
<sequence length="415" mass="46510">MATDLAIMIVLLGLSAFFSGAETAYMAVDRMRLRQRARTERRARLARGILREPEKLIAALLFCNNLVNVALSALATALAIQVVGERGVLVATAVTTVCLLLFSEITPKTVGVYYAEKIVVAIAPALSWCIRLCYPFVHFLSLASNGLIRLTGLRKPSRRVRLTEEEIAMIIKAGTEEGALDPEKQDMLLGVLSLEKTQVGDIAVPLRDVVSVRLDASYEDVYRTIETHKYARYPVYRDDPSDIVGFIHERDFFLSPNDGSFRLTSIVRAPNFVPELRSIRQQLLNFKKDRAHLSIVVDEYGNVTGIVTMEDVLEEIVGEIQDEHDPQHRWVRKVGDTTYVVEGRTPVRDLNRWLRIGLPEEDVKTLGGLVQKELGRIPLPGDEIALGPYRLHVLEMRGKSVKKIRLDVFVPPTTA</sequence>
<feature type="domain" description="CBS" evidence="12">
    <location>
        <begin position="205"/>
        <end position="263"/>
    </location>
</feature>
<evidence type="ECO:0000259" key="12">
    <source>
        <dbReference type="PROSITE" id="PS51371"/>
    </source>
</evidence>
<comment type="caution">
    <text evidence="14">The sequence shown here is derived from an EMBL/GenBank/DDBJ whole genome shotgun (WGS) entry which is preliminary data.</text>
</comment>
<evidence type="ECO:0000256" key="1">
    <source>
        <dbReference type="ARBA" id="ARBA00004651"/>
    </source>
</evidence>
<dbReference type="Gene3D" id="3.10.580.10">
    <property type="entry name" value="CBS-domain"/>
    <property type="match status" value="1"/>
</dbReference>
<dbReference type="CDD" id="cd04590">
    <property type="entry name" value="CBS_pair_CorC_HlyC_assoc"/>
    <property type="match status" value="1"/>
</dbReference>
<evidence type="ECO:0000256" key="9">
    <source>
        <dbReference type="PROSITE-ProRule" id="PRU00703"/>
    </source>
</evidence>
<dbReference type="SUPFAM" id="SSF54631">
    <property type="entry name" value="CBS-domain pair"/>
    <property type="match status" value="1"/>
</dbReference>
<accession>A0A832EHX2</accession>
<keyword evidence="3" id="KW-1003">Cell membrane</keyword>
<keyword evidence="5" id="KW-0677">Repeat</keyword>
<evidence type="ECO:0000256" key="11">
    <source>
        <dbReference type="SAM" id="Phobius"/>
    </source>
</evidence>
<evidence type="ECO:0000256" key="10">
    <source>
        <dbReference type="PROSITE-ProRule" id="PRU01193"/>
    </source>
</evidence>
<feature type="domain" description="CBS" evidence="12">
    <location>
        <begin position="266"/>
        <end position="323"/>
    </location>
</feature>
<dbReference type="InterPro" id="IPR046342">
    <property type="entry name" value="CBS_dom_sf"/>
</dbReference>
<name>A0A832EHX2_9BACT</name>
<evidence type="ECO:0000256" key="2">
    <source>
        <dbReference type="ARBA" id="ARBA00006337"/>
    </source>
</evidence>
<dbReference type="PROSITE" id="PS51846">
    <property type="entry name" value="CNNM"/>
    <property type="match status" value="1"/>
</dbReference>
<dbReference type="InterPro" id="IPR002550">
    <property type="entry name" value="CNNM"/>
</dbReference>
<dbReference type="InterPro" id="IPR005170">
    <property type="entry name" value="Transptr-assoc_dom"/>
</dbReference>
<keyword evidence="6 10" id="KW-1133">Transmembrane helix</keyword>
<comment type="subcellular location">
    <subcellularLocation>
        <location evidence="1">Cell membrane</location>
        <topology evidence="1">Multi-pass membrane protein</topology>
    </subcellularLocation>
</comment>
<feature type="transmembrane region" description="Helical" evidence="11">
    <location>
        <begin position="118"/>
        <end position="137"/>
    </location>
</feature>
<dbReference type="GO" id="GO:0050660">
    <property type="term" value="F:flavin adenine dinucleotide binding"/>
    <property type="evidence" value="ECO:0007669"/>
    <property type="project" value="InterPro"/>
</dbReference>
<keyword evidence="4 10" id="KW-0812">Transmembrane</keyword>
<feature type="transmembrane region" description="Helical" evidence="11">
    <location>
        <begin position="56"/>
        <end position="82"/>
    </location>
</feature>
<dbReference type="Gene3D" id="3.30.465.10">
    <property type="match status" value="1"/>
</dbReference>
<evidence type="ECO:0000313" key="14">
    <source>
        <dbReference type="EMBL" id="HFK95859.1"/>
    </source>
</evidence>
<evidence type="ECO:0000259" key="13">
    <source>
        <dbReference type="PROSITE" id="PS51846"/>
    </source>
</evidence>
<dbReference type="EMBL" id="DSTK01000005">
    <property type="protein sequence ID" value="HFK95859.1"/>
    <property type="molecule type" value="Genomic_DNA"/>
</dbReference>
<reference evidence="14" key="1">
    <citation type="journal article" date="2020" name="mSystems">
        <title>Genome- and Community-Level Interaction Insights into Carbon Utilization and Element Cycling Functions of Hydrothermarchaeota in Hydrothermal Sediment.</title>
        <authorList>
            <person name="Zhou Z."/>
            <person name="Liu Y."/>
            <person name="Xu W."/>
            <person name="Pan J."/>
            <person name="Luo Z.H."/>
            <person name="Li M."/>
        </authorList>
    </citation>
    <scope>NUCLEOTIDE SEQUENCE [LARGE SCALE GENOMIC DNA]</scope>
    <source>
        <strain evidence="14">SpSt-456</strain>
    </source>
</reference>
<evidence type="ECO:0000256" key="4">
    <source>
        <dbReference type="ARBA" id="ARBA00022692"/>
    </source>
</evidence>
<dbReference type="PROSITE" id="PS51371">
    <property type="entry name" value="CBS"/>
    <property type="match status" value="2"/>
</dbReference>
<feature type="transmembrane region" description="Helical" evidence="11">
    <location>
        <begin position="6"/>
        <end position="28"/>
    </location>
</feature>
<keyword evidence="8 10" id="KW-0472">Membrane</keyword>
<feature type="transmembrane region" description="Helical" evidence="11">
    <location>
        <begin position="88"/>
        <end position="106"/>
    </location>
</feature>
<gene>
    <name evidence="14" type="ORF">ENS06_00875</name>
</gene>
<proteinExistence type="inferred from homology"/>
<feature type="domain" description="CNNM transmembrane" evidence="13">
    <location>
        <begin position="1"/>
        <end position="184"/>
    </location>
</feature>
<dbReference type="InterPro" id="IPR000644">
    <property type="entry name" value="CBS_dom"/>
</dbReference>
<dbReference type="Pfam" id="PF01595">
    <property type="entry name" value="CNNM"/>
    <property type="match status" value="1"/>
</dbReference>